<dbReference type="STRING" id="284581.AMD01_11280"/>
<name>A0A0M0L6B3_9BACI</name>
<dbReference type="Proteomes" id="UP000037558">
    <property type="component" value="Unassembled WGS sequence"/>
</dbReference>
<accession>A0A0M0L6B3</accession>
<organism evidence="1 2">
    <name type="scientific">Priestia koreensis</name>
    <dbReference type="NCBI Taxonomy" id="284581"/>
    <lineage>
        <taxon>Bacteria</taxon>
        <taxon>Bacillati</taxon>
        <taxon>Bacillota</taxon>
        <taxon>Bacilli</taxon>
        <taxon>Bacillales</taxon>
        <taxon>Bacillaceae</taxon>
        <taxon>Priestia</taxon>
    </lineage>
</organism>
<sequence length="72" mass="8440">MYSCKLCDLHISFDDLIDEEFCCGRCTIDDWAKWEVSNDEINRAAKKLARYADITYEEALAELEKDRDELSI</sequence>
<dbReference type="AlphaFoldDB" id="A0A0M0L6B3"/>
<dbReference type="RefSeq" id="WP_053401493.1">
    <property type="nucleotide sequence ID" value="NZ_LILC01000013.1"/>
</dbReference>
<protein>
    <submittedName>
        <fullName evidence="1">Uncharacterized protein</fullName>
    </submittedName>
</protein>
<evidence type="ECO:0000313" key="2">
    <source>
        <dbReference type="Proteomes" id="UP000037558"/>
    </source>
</evidence>
<keyword evidence="2" id="KW-1185">Reference proteome</keyword>
<proteinExistence type="predicted"/>
<gene>
    <name evidence="1" type="ORF">AMD01_11280</name>
</gene>
<dbReference type="PATRIC" id="fig|284581.3.peg.2366"/>
<evidence type="ECO:0000313" key="1">
    <source>
        <dbReference type="EMBL" id="KOO46407.1"/>
    </source>
</evidence>
<comment type="caution">
    <text evidence="1">The sequence shown here is derived from an EMBL/GenBank/DDBJ whole genome shotgun (WGS) entry which is preliminary data.</text>
</comment>
<dbReference type="EMBL" id="LILC01000013">
    <property type="protein sequence ID" value="KOO46407.1"/>
    <property type="molecule type" value="Genomic_DNA"/>
</dbReference>
<reference evidence="2" key="1">
    <citation type="submission" date="2015-08" db="EMBL/GenBank/DDBJ databases">
        <title>Fjat-14210 dsm16467.</title>
        <authorList>
            <person name="Liu B."/>
            <person name="Wang J."/>
            <person name="Zhu Y."/>
            <person name="Liu G."/>
            <person name="Chen Q."/>
            <person name="Chen Z."/>
            <person name="Lan J."/>
            <person name="Che J."/>
            <person name="Ge C."/>
            <person name="Shi H."/>
            <person name="Pan Z."/>
            <person name="Liu X."/>
        </authorList>
    </citation>
    <scope>NUCLEOTIDE SEQUENCE [LARGE SCALE GENOMIC DNA]</scope>
    <source>
        <strain evidence="2">DSM 16467</strain>
    </source>
</reference>